<dbReference type="GO" id="GO:0005634">
    <property type="term" value="C:nucleus"/>
    <property type="evidence" value="ECO:0007669"/>
    <property type="project" value="TreeGrafter"/>
</dbReference>
<dbReference type="InterPro" id="IPR040389">
    <property type="entry name" value="SMR"/>
</dbReference>
<evidence type="ECO:0000256" key="1">
    <source>
        <dbReference type="ARBA" id="ARBA00023013"/>
    </source>
</evidence>
<feature type="compositionally biased region" description="Basic and acidic residues" evidence="3">
    <location>
        <begin position="69"/>
        <end position="80"/>
    </location>
</feature>
<dbReference type="GO" id="GO:0004860">
    <property type="term" value="F:protein kinase inhibitor activity"/>
    <property type="evidence" value="ECO:0007669"/>
    <property type="project" value="UniProtKB-KW"/>
</dbReference>
<feature type="region of interest" description="Disordered" evidence="3">
    <location>
        <begin position="1"/>
        <end position="151"/>
    </location>
</feature>
<dbReference type="Proteomes" id="UP000585474">
    <property type="component" value="Unassembled WGS sequence"/>
</dbReference>
<organism evidence="4 5">
    <name type="scientific">Actinidia rufa</name>
    <dbReference type="NCBI Taxonomy" id="165716"/>
    <lineage>
        <taxon>Eukaryota</taxon>
        <taxon>Viridiplantae</taxon>
        <taxon>Streptophyta</taxon>
        <taxon>Embryophyta</taxon>
        <taxon>Tracheophyta</taxon>
        <taxon>Spermatophyta</taxon>
        <taxon>Magnoliopsida</taxon>
        <taxon>eudicotyledons</taxon>
        <taxon>Gunneridae</taxon>
        <taxon>Pentapetalae</taxon>
        <taxon>asterids</taxon>
        <taxon>Ericales</taxon>
        <taxon>Actinidiaceae</taxon>
        <taxon>Actinidia</taxon>
    </lineage>
</organism>
<feature type="compositionally biased region" description="Basic and acidic residues" evidence="3">
    <location>
        <begin position="92"/>
        <end position="101"/>
    </location>
</feature>
<dbReference type="AlphaFoldDB" id="A0A7J0FUB1"/>
<protein>
    <recommendedName>
        <fullName evidence="6">Cyclin-dependent protein kinase inhibitor SMR3-like</fullName>
    </recommendedName>
</protein>
<keyword evidence="2" id="KW-0131">Cell cycle</keyword>
<proteinExistence type="predicted"/>
<comment type="caution">
    <text evidence="4">The sequence shown here is derived from an EMBL/GenBank/DDBJ whole genome shotgun (WGS) entry which is preliminary data.</text>
</comment>
<evidence type="ECO:0000313" key="4">
    <source>
        <dbReference type="EMBL" id="GFZ02286.1"/>
    </source>
</evidence>
<dbReference type="GO" id="GO:0032875">
    <property type="term" value="P:regulation of DNA endoreduplication"/>
    <property type="evidence" value="ECO:0007669"/>
    <property type="project" value="InterPro"/>
</dbReference>
<feature type="compositionally biased region" description="Basic residues" evidence="3">
    <location>
        <begin position="137"/>
        <end position="151"/>
    </location>
</feature>
<feature type="compositionally biased region" description="Basic and acidic residues" evidence="3">
    <location>
        <begin position="20"/>
        <end position="29"/>
    </location>
</feature>
<dbReference type="EMBL" id="BJWL01000015">
    <property type="protein sequence ID" value="GFZ02286.1"/>
    <property type="molecule type" value="Genomic_DNA"/>
</dbReference>
<keyword evidence="5" id="KW-1185">Reference proteome</keyword>
<evidence type="ECO:0008006" key="6">
    <source>
        <dbReference type="Google" id="ProtNLM"/>
    </source>
</evidence>
<name>A0A7J0FUB1_9ERIC</name>
<dbReference type="OrthoDB" id="1933617at2759"/>
<keyword evidence="1" id="KW-0649">Protein kinase inhibitor</keyword>
<evidence type="ECO:0000313" key="5">
    <source>
        <dbReference type="Proteomes" id="UP000585474"/>
    </source>
</evidence>
<evidence type="ECO:0000256" key="2">
    <source>
        <dbReference type="ARBA" id="ARBA00023306"/>
    </source>
</evidence>
<sequence length="190" mass="21871">MFTEFRKIPFLGMSNPESPNTKENKKQIEWEIPSRPTSNSPNESQIAPSNDSNLDHRHQDEEDLVVSKVSEDDKQIELKISKFPNGSQMNERPLHDHHQEEQNLGESNLGQDEDGFRTPTSSDHKIPAAKQCPPAPKKLRPRRSARRKVSPVIRRRLQIDLSKAVESMFPPRIQEDFGRKIKSVRTDDTE</sequence>
<feature type="compositionally biased region" description="Polar residues" evidence="3">
    <location>
        <begin position="35"/>
        <end position="52"/>
    </location>
</feature>
<reference evidence="4 5" key="1">
    <citation type="submission" date="2019-07" db="EMBL/GenBank/DDBJ databases">
        <title>De Novo Assembly of kiwifruit Actinidia rufa.</title>
        <authorList>
            <person name="Sugita-Konishi S."/>
            <person name="Sato K."/>
            <person name="Mori E."/>
            <person name="Abe Y."/>
            <person name="Kisaki G."/>
            <person name="Hamano K."/>
            <person name="Suezawa K."/>
            <person name="Otani M."/>
            <person name="Fukuda T."/>
            <person name="Manabe T."/>
            <person name="Gomi K."/>
            <person name="Tabuchi M."/>
            <person name="Akimitsu K."/>
            <person name="Kataoka I."/>
        </authorList>
    </citation>
    <scope>NUCLEOTIDE SEQUENCE [LARGE SCALE GENOMIC DNA]</scope>
    <source>
        <strain evidence="5">cv. Fuchu</strain>
    </source>
</reference>
<dbReference type="PANTHER" id="PTHR33142:SF114">
    <property type="entry name" value="CYCLIN-DEPENDENT PROTEIN KINASE INHIBITOR SMR14"/>
    <property type="match status" value="1"/>
</dbReference>
<gene>
    <name evidence="4" type="ORF">Acr_15g0008940</name>
</gene>
<evidence type="ECO:0000256" key="3">
    <source>
        <dbReference type="SAM" id="MobiDB-lite"/>
    </source>
</evidence>
<accession>A0A7J0FUB1</accession>
<dbReference type="PANTHER" id="PTHR33142">
    <property type="entry name" value="CYCLIN-DEPENDENT PROTEIN KINASE INHIBITOR SMR13"/>
    <property type="match status" value="1"/>
</dbReference>